<accession>A0AAV0FA37</accession>
<protein>
    <submittedName>
        <fullName evidence="1">Uncharacterized protein</fullName>
    </submittedName>
</protein>
<sequence>MESCRNQTGDEQASVRIIVLSYIFLNIDKVVSMKKENWKYINKSH</sequence>
<dbReference type="Proteomes" id="UP001152523">
    <property type="component" value="Unassembled WGS sequence"/>
</dbReference>
<dbReference type="AlphaFoldDB" id="A0AAV0FA37"/>
<gene>
    <name evidence="1" type="ORF">CEPIT_LOCUS32148</name>
</gene>
<comment type="caution">
    <text evidence="1">The sequence shown here is derived from an EMBL/GenBank/DDBJ whole genome shotgun (WGS) entry which is preliminary data.</text>
</comment>
<evidence type="ECO:0000313" key="2">
    <source>
        <dbReference type="Proteomes" id="UP001152523"/>
    </source>
</evidence>
<dbReference type="EMBL" id="CAMAPF010000969">
    <property type="protein sequence ID" value="CAH9132394.1"/>
    <property type="molecule type" value="Genomic_DNA"/>
</dbReference>
<name>A0AAV0FA37_9ASTE</name>
<evidence type="ECO:0000313" key="1">
    <source>
        <dbReference type="EMBL" id="CAH9132394.1"/>
    </source>
</evidence>
<keyword evidence="2" id="KW-1185">Reference proteome</keyword>
<organism evidence="1 2">
    <name type="scientific">Cuscuta epithymum</name>
    <dbReference type="NCBI Taxonomy" id="186058"/>
    <lineage>
        <taxon>Eukaryota</taxon>
        <taxon>Viridiplantae</taxon>
        <taxon>Streptophyta</taxon>
        <taxon>Embryophyta</taxon>
        <taxon>Tracheophyta</taxon>
        <taxon>Spermatophyta</taxon>
        <taxon>Magnoliopsida</taxon>
        <taxon>eudicotyledons</taxon>
        <taxon>Gunneridae</taxon>
        <taxon>Pentapetalae</taxon>
        <taxon>asterids</taxon>
        <taxon>lamiids</taxon>
        <taxon>Solanales</taxon>
        <taxon>Convolvulaceae</taxon>
        <taxon>Cuscuteae</taxon>
        <taxon>Cuscuta</taxon>
        <taxon>Cuscuta subgen. Cuscuta</taxon>
    </lineage>
</organism>
<reference evidence="1" key="1">
    <citation type="submission" date="2022-07" db="EMBL/GenBank/DDBJ databases">
        <authorList>
            <person name="Macas J."/>
            <person name="Novak P."/>
            <person name="Neumann P."/>
        </authorList>
    </citation>
    <scope>NUCLEOTIDE SEQUENCE</scope>
</reference>
<proteinExistence type="predicted"/>